<organism evidence="2 3">
    <name type="scientific">Alkalibacter saccharofermentans DSM 14828</name>
    <dbReference type="NCBI Taxonomy" id="1120975"/>
    <lineage>
        <taxon>Bacteria</taxon>
        <taxon>Bacillati</taxon>
        <taxon>Bacillota</taxon>
        <taxon>Clostridia</taxon>
        <taxon>Eubacteriales</taxon>
        <taxon>Eubacteriaceae</taxon>
        <taxon>Alkalibacter</taxon>
    </lineage>
</organism>
<dbReference type="GO" id="GO:0042578">
    <property type="term" value="F:phosphoric ester hydrolase activity"/>
    <property type="evidence" value="ECO:0007669"/>
    <property type="project" value="TreeGrafter"/>
</dbReference>
<evidence type="ECO:0000313" key="2">
    <source>
        <dbReference type="EMBL" id="SHE53436.1"/>
    </source>
</evidence>
<keyword evidence="3" id="KW-1185">Reference proteome</keyword>
<dbReference type="InterPro" id="IPR004013">
    <property type="entry name" value="PHP_dom"/>
</dbReference>
<reference evidence="2 3" key="1">
    <citation type="submission" date="2016-11" db="EMBL/GenBank/DDBJ databases">
        <authorList>
            <person name="Jaros S."/>
            <person name="Januszkiewicz K."/>
            <person name="Wedrychowicz H."/>
        </authorList>
    </citation>
    <scope>NUCLEOTIDE SEQUENCE [LARGE SCALE GENOMIC DNA]</scope>
    <source>
        <strain evidence="2 3">DSM 14828</strain>
    </source>
</reference>
<keyword evidence="2" id="KW-0378">Hydrolase</keyword>
<dbReference type="PANTHER" id="PTHR36928">
    <property type="entry name" value="PHOSPHATASE YCDX-RELATED"/>
    <property type="match status" value="1"/>
</dbReference>
<dbReference type="Proteomes" id="UP000184251">
    <property type="component" value="Unassembled WGS sequence"/>
</dbReference>
<dbReference type="Pfam" id="PF02811">
    <property type="entry name" value="PHP"/>
    <property type="match status" value="1"/>
</dbReference>
<dbReference type="AlphaFoldDB" id="A0A1M4U9X3"/>
<dbReference type="PANTHER" id="PTHR36928:SF1">
    <property type="entry name" value="PHOSPHATASE YCDX-RELATED"/>
    <property type="match status" value="1"/>
</dbReference>
<dbReference type="NCBIfam" id="NF006702">
    <property type="entry name" value="PRK09248.1"/>
    <property type="match status" value="1"/>
</dbReference>
<dbReference type="GO" id="GO:0008270">
    <property type="term" value="F:zinc ion binding"/>
    <property type="evidence" value="ECO:0007669"/>
    <property type="project" value="TreeGrafter"/>
</dbReference>
<dbReference type="Gene3D" id="3.20.20.140">
    <property type="entry name" value="Metal-dependent hydrolases"/>
    <property type="match status" value="1"/>
</dbReference>
<accession>A0A1M4U9X3</accession>
<dbReference type="RefSeq" id="WP_073269687.1">
    <property type="nucleotide sequence ID" value="NZ_FQTU01000003.1"/>
</dbReference>
<dbReference type="InterPro" id="IPR016195">
    <property type="entry name" value="Pol/histidinol_Pase-like"/>
</dbReference>
<name>A0A1M4U9X3_9FIRM</name>
<dbReference type="GO" id="GO:0005829">
    <property type="term" value="C:cytosol"/>
    <property type="evidence" value="ECO:0007669"/>
    <property type="project" value="TreeGrafter"/>
</dbReference>
<proteinExistence type="predicted"/>
<evidence type="ECO:0000259" key="1">
    <source>
        <dbReference type="SMART" id="SM00481"/>
    </source>
</evidence>
<protein>
    <submittedName>
        <fullName evidence="2">Putative hydrolase</fullName>
    </submittedName>
</protein>
<dbReference type="EMBL" id="FQTU01000003">
    <property type="protein sequence ID" value="SHE53436.1"/>
    <property type="molecule type" value="Genomic_DNA"/>
</dbReference>
<dbReference type="STRING" id="1120975.SAMN02746064_00692"/>
<feature type="domain" description="Polymerase/histidinol phosphatase N-terminal" evidence="1">
    <location>
        <begin position="5"/>
        <end position="79"/>
    </location>
</feature>
<gene>
    <name evidence="2" type="ORF">SAMN02746064_00692</name>
</gene>
<dbReference type="InterPro" id="IPR003141">
    <property type="entry name" value="Pol/His_phosphatase_N"/>
</dbReference>
<sequence length="251" mass="28305">MKTVIDTHVHTVACNHAYSTINENAAAAKEKGLELICITEHGIELPGGPHLYYFANIKVVPPKIEGVKILKGIEANIMDFDGNMDIPEKYRDRMEIILAGLHSMCLAPGSKKENTRALIKAMEKEYVDVIVHIGNPIYEVDYQEALKAAKDTNTIIEINNSSFVHSREGSYSNCRMVAEECMKRDMMITLGSDAHIAYDVGEFGVAKTMLEEIDFPEDLIINTHVDKLVRYLESKGRKLFLDPRINVRDHR</sequence>
<dbReference type="InterPro" id="IPR050243">
    <property type="entry name" value="PHP_phosphatase"/>
</dbReference>
<dbReference type="SMART" id="SM00481">
    <property type="entry name" value="POLIIIAc"/>
    <property type="match status" value="1"/>
</dbReference>
<dbReference type="SUPFAM" id="SSF89550">
    <property type="entry name" value="PHP domain-like"/>
    <property type="match status" value="1"/>
</dbReference>
<dbReference type="CDD" id="cd07437">
    <property type="entry name" value="PHP_HisPPase_Ycdx_like"/>
    <property type="match status" value="1"/>
</dbReference>
<evidence type="ECO:0000313" key="3">
    <source>
        <dbReference type="Proteomes" id="UP000184251"/>
    </source>
</evidence>
<dbReference type="OrthoDB" id="9808747at2"/>